<accession>A0A3S4ZVY6</accession>
<dbReference type="Proteomes" id="UP000784294">
    <property type="component" value="Unassembled WGS sequence"/>
</dbReference>
<proteinExistence type="predicted"/>
<evidence type="ECO:0000313" key="1">
    <source>
        <dbReference type="EMBL" id="VEL21214.1"/>
    </source>
</evidence>
<feature type="non-terminal residue" evidence="1">
    <location>
        <position position="1"/>
    </location>
</feature>
<comment type="caution">
    <text evidence="1">The sequence shown here is derived from an EMBL/GenBank/DDBJ whole genome shotgun (WGS) entry which is preliminary data.</text>
</comment>
<gene>
    <name evidence="1" type="ORF">PXEA_LOCUS14654</name>
</gene>
<sequence>MVELIPIRRTYSHNLHHDEILFPPGFSASTYSKQTHYQAPPFAIPHPRPVFFSNNQTGLDSTPVTTITPTLPISIALGSGSGGDCNFDGSVVEGV</sequence>
<keyword evidence="2" id="KW-1185">Reference proteome</keyword>
<reference evidence="1" key="1">
    <citation type="submission" date="2018-11" db="EMBL/GenBank/DDBJ databases">
        <authorList>
            <consortium name="Pathogen Informatics"/>
        </authorList>
    </citation>
    <scope>NUCLEOTIDE SEQUENCE</scope>
</reference>
<dbReference type="EMBL" id="CAAALY010050177">
    <property type="protein sequence ID" value="VEL21214.1"/>
    <property type="molecule type" value="Genomic_DNA"/>
</dbReference>
<organism evidence="1 2">
    <name type="scientific">Protopolystoma xenopodis</name>
    <dbReference type="NCBI Taxonomy" id="117903"/>
    <lineage>
        <taxon>Eukaryota</taxon>
        <taxon>Metazoa</taxon>
        <taxon>Spiralia</taxon>
        <taxon>Lophotrochozoa</taxon>
        <taxon>Platyhelminthes</taxon>
        <taxon>Monogenea</taxon>
        <taxon>Polyopisthocotylea</taxon>
        <taxon>Polystomatidea</taxon>
        <taxon>Polystomatidae</taxon>
        <taxon>Protopolystoma</taxon>
    </lineage>
</organism>
<evidence type="ECO:0000313" key="2">
    <source>
        <dbReference type="Proteomes" id="UP000784294"/>
    </source>
</evidence>
<dbReference type="AlphaFoldDB" id="A0A3S4ZVY6"/>
<protein>
    <submittedName>
        <fullName evidence="1">Uncharacterized protein</fullName>
    </submittedName>
</protein>
<name>A0A3S4ZVY6_9PLAT</name>